<dbReference type="InterPro" id="IPR006218">
    <property type="entry name" value="DAHP1/KDSA"/>
</dbReference>
<organism evidence="3 4">
    <name type="scientific">Alicyclobacillus acidoterrestris (strain ATCC 49025 / DSM 3922 / CIP 106132 / NCIMB 13137 / GD3B)</name>
    <dbReference type="NCBI Taxonomy" id="1356854"/>
    <lineage>
        <taxon>Bacteria</taxon>
        <taxon>Bacillati</taxon>
        <taxon>Bacillota</taxon>
        <taxon>Bacilli</taxon>
        <taxon>Bacillales</taxon>
        <taxon>Alicyclobacillaceae</taxon>
        <taxon>Alicyclobacillus</taxon>
    </lineage>
</organism>
<evidence type="ECO:0000313" key="3">
    <source>
        <dbReference type="EMBL" id="UNO47280.1"/>
    </source>
</evidence>
<dbReference type="InterPro" id="IPR013785">
    <property type="entry name" value="Aldolase_TIM"/>
</dbReference>
<sequence length="288" mass="31230">MVAMIQEVTTKQVPYKLASRLHHPSPSVVSVRDRKIGDGSVTVMAGPCSVESRDQIIEIAQALKQAGAHLLRGGAFKPRSSPYSFQGLGETGLKFMAEAREATGLPIVSEVMDIENLPMACEYVDMIQIGARNMQNYPLLRAVGKTKKPVLLKRGLSATIEEWLMSAEYILSEGNPNVVLCERGIRTFETVTRNTLDLNAIPVIKHLSHLPIIIDPSHGTGVARYVSAMSMAAIAAGADGLILEAHQSPETALSDGQQSITPDEFEQLMQRIDVLSRAVNMKEGVTIG</sequence>
<reference evidence="4" key="1">
    <citation type="journal article" date="2022" name="G3 (Bethesda)">
        <title>Unveiling the complete genome sequence of Alicyclobacillus acidoterrestris DSM 3922T, a taint-producing strain.</title>
        <authorList>
            <person name="Leonardo I.C."/>
            <person name="Barreto Crespo M.T."/>
            <person name="Gaspar F.B."/>
        </authorList>
    </citation>
    <scope>NUCLEOTIDE SEQUENCE [LARGE SCALE GENOMIC DNA]</scope>
    <source>
        <strain evidence="4">DSM 3922</strain>
    </source>
</reference>
<dbReference type="KEGG" id="aaco:K1I37_11090"/>
<dbReference type="AlphaFoldDB" id="T0DMM5"/>
<evidence type="ECO:0000259" key="2">
    <source>
        <dbReference type="Pfam" id="PF00793"/>
    </source>
</evidence>
<gene>
    <name evidence="3" type="primary">aroF</name>
    <name evidence="3" type="ORF">K1I37_11090</name>
</gene>
<dbReference type="GO" id="GO:0003849">
    <property type="term" value="F:3-deoxy-7-phosphoheptulonate synthase activity"/>
    <property type="evidence" value="ECO:0007669"/>
    <property type="project" value="UniProtKB-EC"/>
</dbReference>
<dbReference type="EC" id="2.5.1.54" evidence="3"/>
<dbReference type="NCBIfam" id="NF009239">
    <property type="entry name" value="PRK12595.1"/>
    <property type="match status" value="1"/>
</dbReference>
<dbReference type="NCBIfam" id="NF006421">
    <property type="entry name" value="PRK08673.1"/>
    <property type="match status" value="1"/>
</dbReference>
<dbReference type="InterPro" id="IPR052899">
    <property type="entry name" value="Class-I_DAHP_synthase"/>
</dbReference>
<feature type="domain" description="DAHP synthetase I/KDSA" evidence="2">
    <location>
        <begin position="33"/>
        <end position="270"/>
    </location>
</feature>
<accession>A0A9E6ZDV9</accession>
<dbReference type="Gene3D" id="3.20.20.70">
    <property type="entry name" value="Aldolase class I"/>
    <property type="match status" value="1"/>
</dbReference>
<dbReference type="GO" id="GO:0009073">
    <property type="term" value="P:aromatic amino acid family biosynthetic process"/>
    <property type="evidence" value="ECO:0007669"/>
    <property type="project" value="InterPro"/>
</dbReference>
<dbReference type="PANTHER" id="PTHR43018:SF3">
    <property type="entry name" value="CARBOXYSOME FORMATION PROTEIN"/>
    <property type="match status" value="1"/>
</dbReference>
<dbReference type="NCBIfam" id="TIGR01361">
    <property type="entry name" value="DAHP_synth_Bsub"/>
    <property type="match status" value="1"/>
</dbReference>
<keyword evidence="1 3" id="KW-0808">Transferase</keyword>
<keyword evidence="4" id="KW-1185">Reference proteome</keyword>
<dbReference type="OrthoDB" id="9780456at2"/>
<dbReference type="Proteomes" id="UP000829401">
    <property type="component" value="Chromosome"/>
</dbReference>
<dbReference type="InterPro" id="IPR006268">
    <property type="entry name" value="DAHP_syn_2"/>
</dbReference>
<accession>T0DMM5</accession>
<dbReference type="SUPFAM" id="SSF51569">
    <property type="entry name" value="Aldolase"/>
    <property type="match status" value="1"/>
</dbReference>
<evidence type="ECO:0000313" key="4">
    <source>
        <dbReference type="Proteomes" id="UP000829401"/>
    </source>
</evidence>
<dbReference type="EMBL" id="CP080467">
    <property type="protein sequence ID" value="UNO47280.1"/>
    <property type="molecule type" value="Genomic_DNA"/>
</dbReference>
<dbReference type="eggNOG" id="COG2876">
    <property type="taxonomic scope" value="Bacteria"/>
</dbReference>
<dbReference type="PANTHER" id="PTHR43018">
    <property type="entry name" value="PHOSPHO-2-DEHYDRO-3-DEOXYHEPTONATE ALDOLASE"/>
    <property type="match status" value="1"/>
</dbReference>
<dbReference type="GO" id="GO:0016832">
    <property type="term" value="F:aldehyde-lyase activity"/>
    <property type="evidence" value="ECO:0007669"/>
    <property type="project" value="InterPro"/>
</dbReference>
<dbReference type="Pfam" id="PF00793">
    <property type="entry name" value="DAHP_synth_1"/>
    <property type="match status" value="1"/>
</dbReference>
<protein>
    <submittedName>
        <fullName evidence="3">3-deoxy-7-phosphoheptulonate synthase</fullName>
        <ecNumber evidence="3">2.5.1.54</ecNumber>
    </submittedName>
</protein>
<name>T0DMM5_ALIAG</name>
<evidence type="ECO:0000256" key="1">
    <source>
        <dbReference type="ARBA" id="ARBA00022679"/>
    </source>
</evidence>
<dbReference type="STRING" id="1356854.N007_20465"/>
<proteinExistence type="predicted"/>
<dbReference type="RefSeq" id="WP_021295292.1">
    <property type="nucleotide sequence ID" value="NZ_AURB01000056.1"/>
</dbReference>